<dbReference type="PANTHER" id="PTHR41263">
    <property type="entry name" value="ASPARTYL-PHOSPHATE PHOSPHATASE YISI"/>
    <property type="match status" value="1"/>
</dbReference>
<dbReference type="EMBL" id="BASE01000027">
    <property type="protein sequence ID" value="GAM13173.1"/>
    <property type="molecule type" value="Genomic_DNA"/>
</dbReference>
<organism evidence="1 2">
    <name type="scientific">Mesobacillus selenatarsenatis (strain DSM 18680 / JCM 14380 / FERM P-15431 / SF-1)</name>
    <dbReference type="NCBI Taxonomy" id="1321606"/>
    <lineage>
        <taxon>Bacteria</taxon>
        <taxon>Bacillati</taxon>
        <taxon>Bacillota</taxon>
        <taxon>Bacilli</taxon>
        <taxon>Bacillales</taxon>
        <taxon>Bacillaceae</taxon>
        <taxon>Mesobacillus</taxon>
    </lineage>
</organism>
<evidence type="ECO:0008006" key="3">
    <source>
        <dbReference type="Google" id="ProtNLM"/>
    </source>
</evidence>
<dbReference type="GO" id="GO:0046983">
    <property type="term" value="F:protein dimerization activity"/>
    <property type="evidence" value="ECO:0007669"/>
    <property type="project" value="InterPro"/>
</dbReference>
<dbReference type="InterPro" id="IPR053028">
    <property type="entry name" value="Spo0E-like_phosphatase"/>
</dbReference>
<proteinExistence type="predicted"/>
<gene>
    <name evidence="1" type="ORF">SAMD00020551_1311</name>
</gene>
<protein>
    <recommendedName>
        <fullName evidence="3">Spo0A-P phosphatase</fullName>
    </recommendedName>
</protein>
<comment type="caution">
    <text evidence="1">The sequence shown here is derived from an EMBL/GenBank/DDBJ whole genome shotgun (WGS) entry which is preliminary data.</text>
</comment>
<sequence length="56" mass="6556">MSKEQLINLIEKKREELIQIASKNGLNSTIAIHYSQELDELLNEYNRVYIKKIAAH</sequence>
<dbReference type="Gene3D" id="4.10.280.10">
    <property type="entry name" value="Helix-loop-helix DNA-binding domain"/>
    <property type="match status" value="1"/>
</dbReference>
<dbReference type="Pfam" id="PF09388">
    <property type="entry name" value="SpoOE-like"/>
    <property type="match status" value="1"/>
</dbReference>
<dbReference type="AlphaFoldDB" id="A0A0A8WZR2"/>
<keyword evidence="2" id="KW-1185">Reference proteome</keyword>
<name>A0A0A8WZR2_MESS1</name>
<reference evidence="1 2" key="1">
    <citation type="submission" date="2013-06" db="EMBL/GenBank/DDBJ databases">
        <title>Whole genome shotgun sequence of Bacillus selenatarsenatis SF-1.</title>
        <authorList>
            <person name="Kuroda M."/>
            <person name="Sei K."/>
            <person name="Yamashita M."/>
            <person name="Ike M."/>
        </authorList>
    </citation>
    <scope>NUCLEOTIDE SEQUENCE [LARGE SCALE GENOMIC DNA]</scope>
    <source>
        <strain evidence="1 2">SF-1</strain>
    </source>
</reference>
<dbReference type="PANTHER" id="PTHR41263:SF1">
    <property type="entry name" value="ASPARTYL-PHOSPHATE PHOSPHATASE YISI"/>
    <property type="match status" value="1"/>
</dbReference>
<dbReference type="GO" id="GO:0043937">
    <property type="term" value="P:regulation of sporulation"/>
    <property type="evidence" value="ECO:0007669"/>
    <property type="project" value="InterPro"/>
</dbReference>
<dbReference type="InterPro" id="IPR036638">
    <property type="entry name" value="HLH_DNA-bd_sf"/>
</dbReference>
<evidence type="ECO:0000313" key="2">
    <source>
        <dbReference type="Proteomes" id="UP000031014"/>
    </source>
</evidence>
<dbReference type="InterPro" id="IPR018540">
    <property type="entry name" value="Spo0E-like"/>
</dbReference>
<evidence type="ECO:0000313" key="1">
    <source>
        <dbReference type="EMBL" id="GAM13173.1"/>
    </source>
</evidence>
<accession>A0A0A8WZR2</accession>
<dbReference type="RefSeq" id="WP_041965036.1">
    <property type="nucleotide sequence ID" value="NZ_BASE01000027.1"/>
</dbReference>
<dbReference type="OrthoDB" id="2972613at2"/>
<dbReference type="SUPFAM" id="SSF140500">
    <property type="entry name" value="BAS1536-like"/>
    <property type="match status" value="1"/>
</dbReference>
<dbReference type="Proteomes" id="UP000031014">
    <property type="component" value="Unassembled WGS sequence"/>
</dbReference>
<dbReference type="InterPro" id="IPR037208">
    <property type="entry name" value="Spo0E-like_sf"/>
</dbReference>